<gene>
    <name evidence="1" type="ORF">LCGC14_0826780</name>
</gene>
<protein>
    <submittedName>
        <fullName evidence="1">Uncharacterized protein</fullName>
    </submittedName>
</protein>
<dbReference type="EMBL" id="LAZR01002352">
    <property type="protein sequence ID" value="KKN31169.1"/>
    <property type="molecule type" value="Genomic_DNA"/>
</dbReference>
<reference evidence="1" key="1">
    <citation type="journal article" date="2015" name="Nature">
        <title>Complex archaea that bridge the gap between prokaryotes and eukaryotes.</title>
        <authorList>
            <person name="Spang A."/>
            <person name="Saw J.H."/>
            <person name="Jorgensen S.L."/>
            <person name="Zaremba-Niedzwiedzka K."/>
            <person name="Martijn J."/>
            <person name="Lind A.E."/>
            <person name="van Eijk R."/>
            <person name="Schleper C."/>
            <person name="Guy L."/>
            <person name="Ettema T.J."/>
        </authorList>
    </citation>
    <scope>NUCLEOTIDE SEQUENCE</scope>
</reference>
<dbReference type="AlphaFoldDB" id="A0A0F9PLW6"/>
<comment type="caution">
    <text evidence="1">The sequence shown here is derived from an EMBL/GenBank/DDBJ whole genome shotgun (WGS) entry which is preliminary data.</text>
</comment>
<proteinExistence type="predicted"/>
<evidence type="ECO:0000313" key="1">
    <source>
        <dbReference type="EMBL" id="KKN31169.1"/>
    </source>
</evidence>
<accession>A0A0F9PLW6</accession>
<name>A0A0F9PLW6_9ZZZZ</name>
<organism evidence="1">
    <name type="scientific">marine sediment metagenome</name>
    <dbReference type="NCBI Taxonomy" id="412755"/>
    <lineage>
        <taxon>unclassified sequences</taxon>
        <taxon>metagenomes</taxon>
        <taxon>ecological metagenomes</taxon>
    </lineage>
</organism>
<sequence length="79" mass="9436">MFTEIELMINQIIKEMAKLHLCFCLPVFYPSSPDPIKIKYKWRNDEARDLYEKWGEHVKYLTAKKWKAYHTAMIGGRNG</sequence>